<reference evidence="1 2" key="1">
    <citation type="submission" date="2024-07" db="EMBL/GenBank/DDBJ databases">
        <title>Uliginosibacterium paludis KCTC:42655.</title>
        <authorList>
            <person name="Kim M.K."/>
        </authorList>
    </citation>
    <scope>NUCLEOTIDE SEQUENCE [LARGE SCALE GENOMIC DNA]</scope>
    <source>
        <strain evidence="1 2">KCTC 42655</strain>
    </source>
</reference>
<accession>A0ABV2CPX4</accession>
<proteinExistence type="predicted"/>
<dbReference type="EMBL" id="JBEWLZ010000004">
    <property type="protein sequence ID" value="MET1489965.1"/>
    <property type="molecule type" value="Genomic_DNA"/>
</dbReference>
<protein>
    <submittedName>
        <fullName evidence="1">Uncharacterized protein</fullName>
    </submittedName>
</protein>
<evidence type="ECO:0000313" key="1">
    <source>
        <dbReference type="EMBL" id="MET1489965.1"/>
    </source>
</evidence>
<keyword evidence="2" id="KW-1185">Reference proteome</keyword>
<sequence length="161" mass="18227">MKARGKLLLTVIAFVFYSGVSRGGSADGPFVIWLDTTQSSESTKVIKENFNIKKDKCGQPSAIVFLKSHPKWVSQEFVKHAIFYNEKKSISKLNKYLKTPFLDADLGFDGIMVYRENPDPIIYYFRSGENTVRTIKSAKPSDRENFWAAFCIALPESTQSP</sequence>
<gene>
    <name evidence="1" type="ORF">ABVT11_09005</name>
</gene>
<dbReference type="Proteomes" id="UP001548590">
    <property type="component" value="Unassembled WGS sequence"/>
</dbReference>
<dbReference type="RefSeq" id="WP_345923331.1">
    <property type="nucleotide sequence ID" value="NZ_JBDIVF010000001.1"/>
</dbReference>
<evidence type="ECO:0000313" key="2">
    <source>
        <dbReference type="Proteomes" id="UP001548590"/>
    </source>
</evidence>
<name>A0ABV2CPX4_9RHOO</name>
<comment type="caution">
    <text evidence="1">The sequence shown here is derived from an EMBL/GenBank/DDBJ whole genome shotgun (WGS) entry which is preliminary data.</text>
</comment>
<organism evidence="1 2">
    <name type="scientific">Uliginosibacterium paludis</name>
    <dbReference type="NCBI Taxonomy" id="1615952"/>
    <lineage>
        <taxon>Bacteria</taxon>
        <taxon>Pseudomonadati</taxon>
        <taxon>Pseudomonadota</taxon>
        <taxon>Betaproteobacteria</taxon>
        <taxon>Rhodocyclales</taxon>
        <taxon>Zoogloeaceae</taxon>
        <taxon>Uliginosibacterium</taxon>
    </lineage>
</organism>